<dbReference type="AlphaFoldDB" id="A0A0H3NQ99"/>
<gene>
    <name evidence="1" type="ordered locus">Y11_09031</name>
</gene>
<keyword evidence="1" id="KW-0378">Hydrolase</keyword>
<reference evidence="1 2" key="1">
    <citation type="journal article" date="2011" name="J. Bacteriol.">
        <title>Complete genome sequence of Yersinia enterocolitica subsp. palearctica serogroup O:3.</title>
        <authorList>
            <person name="Batzilla J."/>
            <person name="Hoper D."/>
            <person name="Antonenka U."/>
            <person name="Heesemann J."/>
            <person name="Rakin A."/>
        </authorList>
    </citation>
    <scope>NUCLEOTIDE SEQUENCE [LARGE SCALE GENOMIC DNA]</scope>
    <source>
        <strain evidence="2">DSM 13030 / CIP 106945 / Y11</strain>
    </source>
</reference>
<accession>A0A0H3NQ99</accession>
<dbReference type="EMBL" id="FR729477">
    <property type="protein sequence ID" value="CBY27278.1"/>
    <property type="molecule type" value="Genomic_DNA"/>
</dbReference>
<protein>
    <submittedName>
        <fullName evidence="1">Thermostable carboxypeptidase 1 Zinc-requiring, any residue but Pro</fullName>
        <ecNumber evidence="1">3.4.17.19</ecNumber>
    </submittedName>
</protein>
<keyword evidence="1" id="KW-0121">Carboxypeptidase</keyword>
<evidence type="ECO:0000313" key="1">
    <source>
        <dbReference type="EMBL" id="CBY27278.1"/>
    </source>
</evidence>
<dbReference type="EC" id="3.4.17.19" evidence="1"/>
<proteinExistence type="predicted"/>
<dbReference type="KEGG" id="yey:Y11_09031"/>
<evidence type="ECO:0000313" key="2">
    <source>
        <dbReference type="Proteomes" id="UP000008084"/>
    </source>
</evidence>
<name>A0A0H3NQ99_YERE1</name>
<dbReference type="Proteomes" id="UP000008084">
    <property type="component" value="Chromosome"/>
</dbReference>
<sequence>MTTVYQSLRTTFTRLSRFEHLSAIAGWDMQTRMHALLQFTNPKAYCLKCN</sequence>
<organism evidence="1 2">
    <name type="scientific">Yersinia enterocolitica subsp. palearctica serotype O:3 (strain DSM 13030 / CIP 106945 / Y11)</name>
    <dbReference type="NCBI Taxonomy" id="930944"/>
    <lineage>
        <taxon>Bacteria</taxon>
        <taxon>Pseudomonadati</taxon>
        <taxon>Pseudomonadota</taxon>
        <taxon>Gammaproteobacteria</taxon>
        <taxon>Enterobacterales</taxon>
        <taxon>Yersiniaceae</taxon>
        <taxon>Yersinia</taxon>
    </lineage>
</organism>
<dbReference type="GO" id="GO:0004180">
    <property type="term" value="F:carboxypeptidase activity"/>
    <property type="evidence" value="ECO:0007669"/>
    <property type="project" value="UniProtKB-KW"/>
</dbReference>
<keyword evidence="1" id="KW-0645">Protease</keyword>
<dbReference type="HOGENOM" id="CLU_3124342_0_0_6"/>
<dbReference type="PATRIC" id="fig|930944.6.peg.892"/>